<keyword evidence="1" id="KW-0812">Transmembrane</keyword>
<dbReference type="OrthoDB" id="2382185at2"/>
<proteinExistence type="predicted"/>
<accession>A0A3N9UCE5</accession>
<reference evidence="3 4" key="1">
    <citation type="journal article" date="2013" name="J. Microbiol.">
        <title>Lysinibacillus chungkukjangi sp. nov., isolated from Chungkukjang, Korean fermented soybean food.</title>
        <authorList>
            <person name="Kim S.J."/>
            <person name="Jang Y.H."/>
            <person name="Hamada M."/>
            <person name="Ahn J.H."/>
            <person name="Weon H.Y."/>
            <person name="Suzuki K."/>
            <person name="Whang K.S."/>
            <person name="Kwon S.W."/>
        </authorList>
    </citation>
    <scope>NUCLEOTIDE SEQUENCE [LARGE SCALE GENOMIC DNA]</scope>
    <source>
        <strain evidence="3 4">MCCC 1A12701</strain>
    </source>
</reference>
<dbReference type="Gene3D" id="3.30.310.160">
    <property type="entry name" value="YycH protein, domain 2"/>
    <property type="match status" value="1"/>
</dbReference>
<dbReference type="InterPro" id="IPR042274">
    <property type="entry name" value="YycH/YycI_2"/>
</dbReference>
<gene>
    <name evidence="3" type="ORF">EBB45_13765</name>
</gene>
<dbReference type="AlphaFoldDB" id="A0A3N9UCE5"/>
<keyword evidence="1" id="KW-1133">Transmembrane helix</keyword>
<keyword evidence="4" id="KW-1185">Reference proteome</keyword>
<organism evidence="3 4">
    <name type="scientific">Lysinibacillus composti</name>
    <dbReference type="NCBI Taxonomy" id="720633"/>
    <lineage>
        <taxon>Bacteria</taxon>
        <taxon>Bacillati</taxon>
        <taxon>Bacillota</taxon>
        <taxon>Bacilli</taxon>
        <taxon>Bacillales</taxon>
        <taxon>Bacillaceae</taxon>
        <taxon>Lysinibacillus</taxon>
    </lineage>
</organism>
<dbReference type="EMBL" id="RRCT01000013">
    <property type="protein sequence ID" value="RQW74007.1"/>
    <property type="molecule type" value="Genomic_DNA"/>
</dbReference>
<protein>
    <recommendedName>
        <fullName evidence="2">Regulatory protein YycH domain-containing protein</fullName>
    </recommendedName>
</protein>
<evidence type="ECO:0000313" key="3">
    <source>
        <dbReference type="EMBL" id="RQW74007.1"/>
    </source>
</evidence>
<feature type="domain" description="Regulatory protein YycH" evidence="2">
    <location>
        <begin position="7"/>
        <end position="439"/>
    </location>
</feature>
<evidence type="ECO:0000259" key="2">
    <source>
        <dbReference type="Pfam" id="PF07435"/>
    </source>
</evidence>
<evidence type="ECO:0000313" key="4">
    <source>
        <dbReference type="Proteomes" id="UP000274033"/>
    </source>
</evidence>
<dbReference type="Proteomes" id="UP000274033">
    <property type="component" value="Unassembled WGS sequence"/>
</dbReference>
<dbReference type="InterPro" id="IPR009996">
    <property type="entry name" value="YycH"/>
</dbReference>
<dbReference type="Pfam" id="PF07435">
    <property type="entry name" value="YycH"/>
    <property type="match status" value="1"/>
</dbReference>
<feature type="transmembrane region" description="Helical" evidence="1">
    <location>
        <begin position="12"/>
        <end position="31"/>
    </location>
</feature>
<dbReference type="Gene3D" id="3.10.450.310">
    <property type="match status" value="1"/>
</dbReference>
<sequence length="441" mass="51035">MGVKHLEQIKSIVLFLLVVLSLILTFTIWSYTPNYQYIDETQVDRVTVGEQKKINDIIKPYRIVLREDGFWRGTVSTSSINKMMTSLSSWNASKLEFLQSNLTDGKINDMVRTNNRMTLFFSGEVPIKTFQSILHFEQDDLPNMTFDHLIIDWSKLDARNTLQLFLVSEKNRTLYSTTITISPNYFYSNIASATENSVAYNEIFRENELSLYVSGIDEKFTQFTYYIDDISPELFKEALFTDPSIAKKSVDSSDSEKYTDARSIMTVDKKNKTIHYVYPKTESFLEIPNSDLLYDSFDYVNDHGGFTGDYRYSYINVGRHITEYQLFMEGLPVFSSVTSTRISTTWGENQIFSYRRPYYLLDMDISEKKKVQLPSGLEMIELIKGSDIKMSSIDEILVGYYLVKNENELLHTLEPSWFIIQNGSWTRVTPELLGGVEDGLE</sequence>
<dbReference type="CDD" id="cd15787">
    <property type="entry name" value="YycH_N"/>
    <property type="match status" value="1"/>
</dbReference>
<comment type="caution">
    <text evidence="3">The sequence shown here is derived from an EMBL/GenBank/DDBJ whole genome shotgun (WGS) entry which is preliminary data.</text>
</comment>
<evidence type="ECO:0000256" key="1">
    <source>
        <dbReference type="SAM" id="Phobius"/>
    </source>
</evidence>
<keyword evidence="1" id="KW-0472">Membrane</keyword>
<name>A0A3N9UCE5_9BACI</name>